<dbReference type="GO" id="GO:0003677">
    <property type="term" value="F:DNA binding"/>
    <property type="evidence" value="ECO:0007669"/>
    <property type="project" value="UniProtKB-KW"/>
</dbReference>
<evidence type="ECO:0000313" key="6">
    <source>
        <dbReference type="EMBL" id="SDL29687.1"/>
    </source>
</evidence>
<dbReference type="InterPro" id="IPR000847">
    <property type="entry name" value="LysR_HTH_N"/>
</dbReference>
<feature type="domain" description="HTH lysR-type" evidence="5">
    <location>
        <begin position="1"/>
        <end position="58"/>
    </location>
</feature>
<dbReference type="PANTHER" id="PTHR30419">
    <property type="entry name" value="HTH-TYPE TRANSCRIPTIONAL REGULATOR YBHD"/>
    <property type="match status" value="1"/>
</dbReference>
<keyword evidence="2" id="KW-0805">Transcription regulation</keyword>
<gene>
    <name evidence="6" type="ORF">SAMN04488090_0657</name>
</gene>
<dbReference type="STRING" id="563176.SAMN04488090_0657"/>
<reference evidence="6 7" key="1">
    <citation type="submission" date="2016-10" db="EMBL/GenBank/DDBJ databases">
        <authorList>
            <person name="de Groot N.N."/>
        </authorList>
    </citation>
    <scope>NUCLEOTIDE SEQUENCE [LARGE SCALE GENOMIC DNA]</scope>
    <source>
        <strain evidence="6 7">DSM 21668</strain>
    </source>
</reference>
<evidence type="ECO:0000256" key="2">
    <source>
        <dbReference type="ARBA" id="ARBA00023015"/>
    </source>
</evidence>
<dbReference type="Proteomes" id="UP000198901">
    <property type="component" value="Unassembled WGS sequence"/>
</dbReference>
<dbReference type="PROSITE" id="PS50931">
    <property type="entry name" value="HTH_LYSR"/>
    <property type="match status" value="1"/>
</dbReference>
<sequence>MELRQLRYFLKAGELLHFTRAAEAVNISQSTLSQQIRQLEDELGTPLFDRIGKRVLLTEAGTRFLVYARQTVASADSGLEILRDLAGLETGDLRIGVTYTLRTLLTPALVAFSTAFPGVYIHILFATSEELAEKLLAAEIDLALSFREGGIRDDSFDSEPLFESRMALIAAESTEWTDRQQVTLPEIGRLPLVLPVRGYSTRQFLDQAFAEADVRPNIRMELNDIPTLLDLVRTGHWHTILSMATVTGQSGLTAIPIEGAGMNRQASLVWLRSAYRKKAALRLSELLTGPHV</sequence>
<evidence type="ECO:0000259" key="5">
    <source>
        <dbReference type="PROSITE" id="PS50931"/>
    </source>
</evidence>
<dbReference type="FunFam" id="1.10.10.10:FF:000001">
    <property type="entry name" value="LysR family transcriptional regulator"/>
    <property type="match status" value="1"/>
</dbReference>
<accession>A0A1G9IWT9</accession>
<dbReference type="GO" id="GO:0003700">
    <property type="term" value="F:DNA-binding transcription factor activity"/>
    <property type="evidence" value="ECO:0007669"/>
    <property type="project" value="InterPro"/>
</dbReference>
<dbReference type="RefSeq" id="WP_093197624.1">
    <property type="nucleotide sequence ID" value="NZ_FNGS01000001.1"/>
</dbReference>
<dbReference type="InterPro" id="IPR036390">
    <property type="entry name" value="WH_DNA-bd_sf"/>
</dbReference>
<name>A0A1G9IWT9_9BACT</name>
<evidence type="ECO:0000256" key="1">
    <source>
        <dbReference type="ARBA" id="ARBA00009437"/>
    </source>
</evidence>
<dbReference type="EMBL" id="FNGS01000001">
    <property type="protein sequence ID" value="SDL29687.1"/>
    <property type="molecule type" value="Genomic_DNA"/>
</dbReference>
<dbReference type="InterPro" id="IPR005119">
    <property type="entry name" value="LysR_subst-bd"/>
</dbReference>
<proteinExistence type="inferred from homology"/>
<organism evidence="6 7">
    <name type="scientific">Siphonobacter aquaeclarae</name>
    <dbReference type="NCBI Taxonomy" id="563176"/>
    <lineage>
        <taxon>Bacteria</taxon>
        <taxon>Pseudomonadati</taxon>
        <taxon>Bacteroidota</taxon>
        <taxon>Cytophagia</taxon>
        <taxon>Cytophagales</taxon>
        <taxon>Cytophagaceae</taxon>
        <taxon>Siphonobacter</taxon>
    </lineage>
</organism>
<dbReference type="GO" id="GO:0005829">
    <property type="term" value="C:cytosol"/>
    <property type="evidence" value="ECO:0007669"/>
    <property type="project" value="TreeGrafter"/>
</dbReference>
<protein>
    <submittedName>
        <fullName evidence="6">LysR family transcriptional regulator, cyn operon transcriptional activator</fullName>
    </submittedName>
</protein>
<keyword evidence="7" id="KW-1185">Reference proteome</keyword>
<dbReference type="Gene3D" id="1.10.10.10">
    <property type="entry name" value="Winged helix-like DNA-binding domain superfamily/Winged helix DNA-binding domain"/>
    <property type="match status" value="1"/>
</dbReference>
<keyword evidence="4" id="KW-0804">Transcription</keyword>
<dbReference type="Pfam" id="PF03466">
    <property type="entry name" value="LysR_substrate"/>
    <property type="match status" value="1"/>
</dbReference>
<evidence type="ECO:0000256" key="3">
    <source>
        <dbReference type="ARBA" id="ARBA00023125"/>
    </source>
</evidence>
<dbReference type="CDD" id="cd05466">
    <property type="entry name" value="PBP2_LTTR_substrate"/>
    <property type="match status" value="1"/>
</dbReference>
<keyword evidence="3" id="KW-0238">DNA-binding</keyword>
<dbReference type="PRINTS" id="PR00039">
    <property type="entry name" value="HTHLYSR"/>
</dbReference>
<dbReference type="Pfam" id="PF00126">
    <property type="entry name" value="HTH_1"/>
    <property type="match status" value="1"/>
</dbReference>
<dbReference type="SUPFAM" id="SSF46785">
    <property type="entry name" value="Winged helix' DNA-binding domain"/>
    <property type="match status" value="1"/>
</dbReference>
<dbReference type="InterPro" id="IPR036388">
    <property type="entry name" value="WH-like_DNA-bd_sf"/>
</dbReference>
<comment type="similarity">
    <text evidence="1">Belongs to the LysR transcriptional regulatory family.</text>
</comment>
<evidence type="ECO:0000313" key="7">
    <source>
        <dbReference type="Proteomes" id="UP000198901"/>
    </source>
</evidence>
<dbReference type="OrthoDB" id="9803735at2"/>
<dbReference type="InterPro" id="IPR050950">
    <property type="entry name" value="HTH-type_LysR_regulators"/>
</dbReference>
<evidence type="ECO:0000256" key="4">
    <source>
        <dbReference type="ARBA" id="ARBA00023163"/>
    </source>
</evidence>
<dbReference type="Gene3D" id="3.40.190.290">
    <property type="match status" value="1"/>
</dbReference>
<dbReference type="SUPFAM" id="SSF53850">
    <property type="entry name" value="Periplasmic binding protein-like II"/>
    <property type="match status" value="1"/>
</dbReference>
<dbReference type="AlphaFoldDB" id="A0A1G9IWT9"/>